<reference evidence="1" key="1">
    <citation type="submission" date="2023-11" db="EMBL/GenBank/DDBJ databases">
        <authorList>
            <person name="Poullet M."/>
        </authorList>
    </citation>
    <scope>NUCLEOTIDE SEQUENCE</scope>
    <source>
        <strain evidence="1">E1834</strain>
    </source>
</reference>
<evidence type="ECO:0000313" key="1">
    <source>
        <dbReference type="EMBL" id="CAK5106734.1"/>
    </source>
</evidence>
<proteinExistence type="predicted"/>
<organism evidence="1 2">
    <name type="scientific">Meloidogyne enterolobii</name>
    <name type="common">Root-knot nematode worm</name>
    <name type="synonym">Meloidogyne mayaguensis</name>
    <dbReference type="NCBI Taxonomy" id="390850"/>
    <lineage>
        <taxon>Eukaryota</taxon>
        <taxon>Metazoa</taxon>
        <taxon>Ecdysozoa</taxon>
        <taxon>Nematoda</taxon>
        <taxon>Chromadorea</taxon>
        <taxon>Rhabditida</taxon>
        <taxon>Tylenchina</taxon>
        <taxon>Tylenchomorpha</taxon>
        <taxon>Tylenchoidea</taxon>
        <taxon>Meloidogynidae</taxon>
        <taxon>Meloidogyninae</taxon>
        <taxon>Meloidogyne</taxon>
    </lineage>
</organism>
<sequence length="73" mass="7548">MLEGRGPLIKILSNFLISSVTFALNARGASMSVAKACGVNNSIVNAFGDNIFAMAARGDNTLGTNAEGLRTES</sequence>
<gene>
    <name evidence="1" type="ORF">MENTE1834_LOCUS43537</name>
</gene>
<comment type="caution">
    <text evidence="1">The sequence shown here is derived from an EMBL/GenBank/DDBJ whole genome shotgun (WGS) entry which is preliminary data.</text>
</comment>
<keyword evidence="2" id="KW-1185">Reference proteome</keyword>
<protein>
    <submittedName>
        <fullName evidence="1">Uncharacterized protein</fullName>
    </submittedName>
</protein>
<accession>A0ACB1AYF7</accession>
<dbReference type="Proteomes" id="UP001497535">
    <property type="component" value="Unassembled WGS sequence"/>
</dbReference>
<dbReference type="EMBL" id="CAVMJV010000122">
    <property type="protein sequence ID" value="CAK5106734.1"/>
    <property type="molecule type" value="Genomic_DNA"/>
</dbReference>
<evidence type="ECO:0000313" key="2">
    <source>
        <dbReference type="Proteomes" id="UP001497535"/>
    </source>
</evidence>
<name>A0ACB1AYF7_MELEN</name>